<feature type="transmembrane region" description="Helical" evidence="1">
    <location>
        <begin position="146"/>
        <end position="164"/>
    </location>
</feature>
<evidence type="ECO:0000313" key="4">
    <source>
        <dbReference type="Proteomes" id="UP000627781"/>
    </source>
</evidence>
<keyword evidence="1" id="KW-0472">Membrane</keyword>
<gene>
    <name evidence="3" type="ORF">H9661_17735</name>
</gene>
<dbReference type="InterPro" id="IPR032834">
    <property type="entry name" value="NatK-like_C"/>
</dbReference>
<dbReference type="Proteomes" id="UP000627781">
    <property type="component" value="Unassembled WGS sequence"/>
</dbReference>
<accession>A0ABR8PYE2</accession>
<dbReference type="SMART" id="SM00387">
    <property type="entry name" value="HATPase_c"/>
    <property type="match status" value="1"/>
</dbReference>
<evidence type="ECO:0000313" key="3">
    <source>
        <dbReference type="EMBL" id="MBD7913196.1"/>
    </source>
</evidence>
<proteinExistence type="predicted"/>
<dbReference type="PANTHER" id="PTHR40448:SF1">
    <property type="entry name" value="TWO-COMPONENT SENSOR HISTIDINE KINASE"/>
    <property type="match status" value="1"/>
</dbReference>
<dbReference type="InterPro" id="IPR036890">
    <property type="entry name" value="HATPase_C_sf"/>
</dbReference>
<comment type="caution">
    <text evidence="3">The sequence shown here is derived from an EMBL/GenBank/DDBJ whole genome shotgun (WGS) entry which is preliminary data.</text>
</comment>
<dbReference type="PANTHER" id="PTHR40448">
    <property type="entry name" value="TWO-COMPONENT SENSOR HISTIDINE KINASE"/>
    <property type="match status" value="1"/>
</dbReference>
<keyword evidence="1" id="KW-1133">Transmembrane helix</keyword>
<feature type="domain" description="Histidine kinase/HSP90-like ATPase" evidence="2">
    <location>
        <begin position="308"/>
        <end position="415"/>
    </location>
</feature>
<dbReference type="InterPro" id="IPR003594">
    <property type="entry name" value="HATPase_dom"/>
</dbReference>
<keyword evidence="4" id="KW-1185">Reference proteome</keyword>
<evidence type="ECO:0000256" key="1">
    <source>
        <dbReference type="SAM" id="Phobius"/>
    </source>
</evidence>
<dbReference type="RefSeq" id="WP_143318513.1">
    <property type="nucleotide sequence ID" value="NZ_JACSRA010000038.1"/>
</dbReference>
<dbReference type="EMBL" id="JACSRA010000038">
    <property type="protein sequence ID" value="MBD7913196.1"/>
    <property type="molecule type" value="Genomic_DNA"/>
</dbReference>
<feature type="transmembrane region" description="Helical" evidence="1">
    <location>
        <begin position="176"/>
        <end position="193"/>
    </location>
</feature>
<protein>
    <submittedName>
        <fullName evidence="3">GHKL domain-containing protein</fullName>
    </submittedName>
</protein>
<sequence length="415" mass="48243">MINSLIEVIAVLMIYTMLFEEINLKNCSSKLIMAVICIIPHYYLRSLDVYLINLIISIIIIFILFKLLYKIDTYQVIVRLFVSFFFLLIGEAMVGVLLPLLSSYERSYSLPFLLICILSIITMLTKVFIRKYALDIEEKIVENIKMYLLHILNFSLILFLFQYLNDRLNLEGIELGIIFVIALGMILVNMKLINNTTEEIKKRNIQSIENQYNPILEQYFESLKAKEHEYKNHLNIIYTMLEVSDGENTKDLIKDYIKCTNSNDYLTRLMYLDNNILKALIYSKICETEDKEIKFKYEINTNLKNLNIDNSELVIILSNLLNNAIEAAEESERKIVSLTILKENKNDKDTYKFIVENTVKNSTNIDVSNIFIKGYSTKSKDRGFGLYNVQKIIKKVNGSVFIEVNGDIITFGINI</sequence>
<feature type="transmembrane region" description="Helical" evidence="1">
    <location>
        <begin position="50"/>
        <end position="69"/>
    </location>
</feature>
<feature type="transmembrane region" description="Helical" evidence="1">
    <location>
        <begin position="107"/>
        <end position="125"/>
    </location>
</feature>
<dbReference type="Gene3D" id="3.30.565.10">
    <property type="entry name" value="Histidine kinase-like ATPase, C-terminal domain"/>
    <property type="match status" value="1"/>
</dbReference>
<feature type="transmembrane region" description="Helical" evidence="1">
    <location>
        <begin position="76"/>
        <end position="101"/>
    </location>
</feature>
<name>A0ABR8PYE2_9CLOT</name>
<reference evidence="3 4" key="1">
    <citation type="submission" date="2020-08" db="EMBL/GenBank/DDBJ databases">
        <title>A Genomic Blueprint of the Chicken Gut Microbiome.</title>
        <authorList>
            <person name="Gilroy R."/>
            <person name="Ravi A."/>
            <person name="Getino M."/>
            <person name="Pursley I."/>
            <person name="Horton D.L."/>
            <person name="Alikhan N.-F."/>
            <person name="Baker D."/>
            <person name="Gharbi K."/>
            <person name="Hall N."/>
            <person name="Watson M."/>
            <person name="Adriaenssens E.M."/>
            <person name="Foster-Nyarko E."/>
            <person name="Jarju S."/>
            <person name="Secka A."/>
            <person name="Antonio M."/>
            <person name="Oren A."/>
            <person name="Chaudhuri R."/>
            <person name="La Ragione R.M."/>
            <person name="Hildebrand F."/>
            <person name="Pallen M.J."/>
        </authorList>
    </citation>
    <scope>NUCLEOTIDE SEQUENCE [LARGE SCALE GENOMIC DNA]</scope>
    <source>
        <strain evidence="3 4">Sa3CVN1</strain>
    </source>
</reference>
<evidence type="ECO:0000259" key="2">
    <source>
        <dbReference type="SMART" id="SM00387"/>
    </source>
</evidence>
<keyword evidence="1" id="KW-0812">Transmembrane</keyword>
<dbReference type="SUPFAM" id="SSF55874">
    <property type="entry name" value="ATPase domain of HSP90 chaperone/DNA topoisomerase II/histidine kinase"/>
    <property type="match status" value="1"/>
</dbReference>
<dbReference type="Pfam" id="PF14501">
    <property type="entry name" value="HATPase_c_5"/>
    <property type="match status" value="1"/>
</dbReference>
<organism evidence="3 4">
    <name type="scientific">Clostridium cibarium</name>
    <dbReference type="NCBI Taxonomy" id="2762247"/>
    <lineage>
        <taxon>Bacteria</taxon>
        <taxon>Bacillati</taxon>
        <taxon>Bacillota</taxon>
        <taxon>Clostridia</taxon>
        <taxon>Eubacteriales</taxon>
        <taxon>Clostridiaceae</taxon>
        <taxon>Clostridium</taxon>
    </lineage>
</organism>